<name>A0ACB9Y2E1_PLABR</name>
<reference evidence="1" key="1">
    <citation type="submission" date="2022-06" db="EMBL/GenBank/DDBJ databases">
        <title>The First Complete Genome of the Simian Malaria Parasite Plasmodium brasilianum.</title>
        <authorList>
            <person name="Bajic M."/>
            <person name="Ravishankar S."/>
        </authorList>
    </citation>
    <scope>NUCLEOTIDE SEQUENCE</scope>
    <source>
        <strain evidence="1">Bolivian I</strain>
    </source>
</reference>
<evidence type="ECO:0000313" key="2">
    <source>
        <dbReference type="Proteomes" id="UP001056978"/>
    </source>
</evidence>
<dbReference type="Proteomes" id="UP001056978">
    <property type="component" value="Chromosome 14"/>
</dbReference>
<proteinExistence type="predicted"/>
<evidence type="ECO:0000313" key="1">
    <source>
        <dbReference type="EMBL" id="KAI4834710.1"/>
    </source>
</evidence>
<comment type="caution">
    <text evidence="1">The sequence shown here is derived from an EMBL/GenBank/DDBJ whole genome shotgun (WGS) entry which is preliminary data.</text>
</comment>
<dbReference type="EMBL" id="CM043782">
    <property type="protein sequence ID" value="KAI4834710.1"/>
    <property type="molecule type" value="Genomic_DNA"/>
</dbReference>
<sequence length="423" mass="48571">MQNTQSSENKATLVEEVVRDFDKNEVFEEITAKFTWEQDVERSWNLLVENNGVLQHVSQENLENNSKQKYKKDQIASLRKGIFRHIIILFDMSSSMKERDFKPDRINVVLECVEVKIGKKIALRGAKRKITDIYSHAFLKNFFFKNPVGHVGVVALKNSSAKLIQSLTSNIDDILSSLLKERSNGLQGSPSLQEGLEIAHDLLIDMPMYGTKEIVIMYSSIRTCDKNNILNILELLVKNNIYVNCISIAPEMHILKYICERTKGIYKICTSKNELLNEINSVAETPLWMFGMEPQLIHICFPVKKKISTQIMCSCHNNLNTDTYICNFCNSYTCKIPSKCKVCGIHLISMHDLSHITNNLQESPLFIEMKNEKSAHYSCSSCHQKLYEKVSQCTKCKHVFCVECDIFIHEDLNQCPFCLIHHS</sequence>
<organism evidence="1 2">
    <name type="scientific">Plasmodium brasilianum</name>
    <dbReference type="NCBI Taxonomy" id="5824"/>
    <lineage>
        <taxon>Eukaryota</taxon>
        <taxon>Sar</taxon>
        <taxon>Alveolata</taxon>
        <taxon>Apicomplexa</taxon>
        <taxon>Aconoidasida</taxon>
        <taxon>Haemosporida</taxon>
        <taxon>Plasmodiidae</taxon>
        <taxon>Plasmodium</taxon>
        <taxon>Plasmodium (Plasmodium)</taxon>
    </lineage>
</organism>
<gene>
    <name evidence="1" type="ORF">MKS88_005385</name>
</gene>
<protein>
    <submittedName>
        <fullName evidence="1">General transcription factor IIH subunit 2</fullName>
    </submittedName>
</protein>
<accession>A0ACB9Y2E1</accession>
<keyword evidence="2" id="KW-1185">Reference proteome</keyword>